<evidence type="ECO:0000256" key="1">
    <source>
        <dbReference type="SAM" id="MobiDB-lite"/>
    </source>
</evidence>
<proteinExistence type="predicted"/>
<comment type="caution">
    <text evidence="3">The sequence shown here is derived from an EMBL/GenBank/DDBJ whole genome shotgun (WGS) entry which is preliminary data.</text>
</comment>
<evidence type="ECO:0000313" key="4">
    <source>
        <dbReference type="Proteomes" id="UP000295301"/>
    </source>
</evidence>
<name>A0A4V3AR82_9RHOB</name>
<dbReference type="Proteomes" id="UP000295301">
    <property type="component" value="Unassembled WGS sequence"/>
</dbReference>
<dbReference type="OrthoDB" id="9810135at2"/>
<dbReference type="SUPFAM" id="SSF52540">
    <property type="entry name" value="P-loop containing nucleoside triphosphate hydrolases"/>
    <property type="match status" value="1"/>
</dbReference>
<keyword evidence="3" id="KW-0378">Hydrolase</keyword>
<organism evidence="3 4">
    <name type="scientific">Antarcticimicrobium luteum</name>
    <dbReference type="NCBI Taxonomy" id="2547397"/>
    <lineage>
        <taxon>Bacteria</taxon>
        <taxon>Pseudomonadati</taxon>
        <taxon>Pseudomonadota</taxon>
        <taxon>Alphaproteobacteria</taxon>
        <taxon>Rhodobacterales</taxon>
        <taxon>Paracoccaceae</taxon>
        <taxon>Antarcticimicrobium</taxon>
    </lineage>
</organism>
<sequence length="150" mass="17099">MYQGGSTTIHKRGRSQPQSHLKAIFQDARMVRLFRAGHVRHACHCPGWALDGARDLRRRSTHNPQRARPRKANWLERDPKGVSLMTMHKSKGKEFDGVVMVESIHSSHFLLGHEAPGFAPSRRLLRVGITRARSFVLLVRPRKEKPLVEG</sequence>
<protein>
    <submittedName>
        <fullName evidence="3">ATP-dependent helicase</fullName>
    </submittedName>
</protein>
<dbReference type="GO" id="GO:0004386">
    <property type="term" value="F:helicase activity"/>
    <property type="evidence" value="ECO:0007669"/>
    <property type="project" value="UniProtKB-KW"/>
</dbReference>
<feature type="domain" description="UvrD-like helicase C-terminal" evidence="2">
    <location>
        <begin position="83"/>
        <end position="139"/>
    </location>
</feature>
<dbReference type="AlphaFoldDB" id="A0A4V3AR82"/>
<keyword evidence="4" id="KW-1185">Reference proteome</keyword>
<evidence type="ECO:0000313" key="3">
    <source>
        <dbReference type="EMBL" id="TDK45597.1"/>
    </source>
</evidence>
<keyword evidence="3" id="KW-0067">ATP-binding</keyword>
<keyword evidence="3" id="KW-0347">Helicase</keyword>
<dbReference type="Pfam" id="PF13538">
    <property type="entry name" value="UvrD_C_2"/>
    <property type="match status" value="1"/>
</dbReference>
<keyword evidence="3" id="KW-0547">Nucleotide-binding</keyword>
<gene>
    <name evidence="3" type="ORF">E1832_13065</name>
</gene>
<dbReference type="InterPro" id="IPR027417">
    <property type="entry name" value="P-loop_NTPase"/>
</dbReference>
<feature type="region of interest" description="Disordered" evidence="1">
    <location>
        <begin position="1"/>
        <end position="20"/>
    </location>
</feature>
<dbReference type="EMBL" id="SMUV01000068">
    <property type="protein sequence ID" value="TDK45597.1"/>
    <property type="molecule type" value="Genomic_DNA"/>
</dbReference>
<dbReference type="Gene3D" id="3.40.50.300">
    <property type="entry name" value="P-loop containing nucleotide triphosphate hydrolases"/>
    <property type="match status" value="1"/>
</dbReference>
<dbReference type="RefSeq" id="WP_133360214.1">
    <property type="nucleotide sequence ID" value="NZ_SMUV01000068.1"/>
</dbReference>
<reference evidence="3 4" key="1">
    <citation type="submission" date="2019-03" db="EMBL/GenBank/DDBJ databases">
        <title>Ruegeria lutea sp. nov., a novel strain, isolated from marine sediment, the Masan Bay, South Korea.</title>
        <authorList>
            <person name="Kim J."/>
            <person name="Kim D.-Y."/>
            <person name="Lee S.-S."/>
        </authorList>
    </citation>
    <scope>NUCLEOTIDE SEQUENCE [LARGE SCALE GENOMIC DNA]</scope>
    <source>
        <strain evidence="3 4">318-1</strain>
    </source>
</reference>
<dbReference type="InterPro" id="IPR027785">
    <property type="entry name" value="UvrD-like_helicase_C"/>
</dbReference>
<accession>A0A4V3AR82</accession>
<evidence type="ECO:0000259" key="2">
    <source>
        <dbReference type="Pfam" id="PF13538"/>
    </source>
</evidence>